<evidence type="ECO:0000256" key="7">
    <source>
        <dbReference type="SAM" id="Phobius"/>
    </source>
</evidence>
<dbReference type="PANTHER" id="PTHR42718:SF9">
    <property type="entry name" value="MAJOR FACILITATOR SUPERFAMILY MULTIDRUG TRANSPORTER MFSC"/>
    <property type="match status" value="1"/>
</dbReference>
<dbReference type="PANTHER" id="PTHR42718">
    <property type="entry name" value="MAJOR FACILITATOR SUPERFAMILY MULTIDRUG TRANSPORTER MFSC"/>
    <property type="match status" value="1"/>
</dbReference>
<feature type="transmembrane region" description="Helical" evidence="7">
    <location>
        <begin position="156"/>
        <end position="173"/>
    </location>
</feature>
<feature type="transmembrane region" description="Helical" evidence="7">
    <location>
        <begin position="102"/>
        <end position="120"/>
    </location>
</feature>
<evidence type="ECO:0000256" key="3">
    <source>
        <dbReference type="ARBA" id="ARBA00022692"/>
    </source>
</evidence>
<feature type="region of interest" description="Disordered" evidence="6">
    <location>
        <begin position="32"/>
        <end position="54"/>
    </location>
</feature>
<dbReference type="InterPro" id="IPR036259">
    <property type="entry name" value="MFS_trans_sf"/>
</dbReference>
<feature type="transmembrane region" description="Helical" evidence="7">
    <location>
        <begin position="66"/>
        <end position="90"/>
    </location>
</feature>
<keyword evidence="5 7" id="KW-0472">Membrane</keyword>
<accession>A0A0D0T4B1</accession>
<dbReference type="GO" id="GO:0016020">
    <property type="term" value="C:membrane"/>
    <property type="evidence" value="ECO:0007669"/>
    <property type="project" value="UniProtKB-SubCell"/>
</dbReference>
<feature type="transmembrane region" description="Helical" evidence="7">
    <location>
        <begin position="220"/>
        <end position="242"/>
    </location>
</feature>
<dbReference type="OrthoDB" id="440755at2759"/>
<feature type="transmembrane region" description="Helical" evidence="7">
    <location>
        <begin position="435"/>
        <end position="457"/>
    </location>
</feature>
<evidence type="ECO:0000259" key="8">
    <source>
        <dbReference type="PROSITE" id="PS50850"/>
    </source>
</evidence>
<reference evidence="9 10" key="1">
    <citation type="submission" date="2015-01" db="EMBL/GenBank/DDBJ databases">
        <title>The Genome Sequence of Cryptococcus gattii Ram5.</title>
        <authorList>
            <consortium name="The Broad Institute Genomics Platform"/>
            <person name="Cuomo C."/>
            <person name="Litvintseva A."/>
            <person name="Chen Y."/>
            <person name="Heitman J."/>
            <person name="Sun S."/>
            <person name="Springer D."/>
            <person name="Dromer F."/>
            <person name="Young S."/>
            <person name="Zeng Q."/>
            <person name="Gargeya S."/>
            <person name="Abouelleil A."/>
            <person name="Alvarado L."/>
            <person name="Chapman S.B."/>
            <person name="Gainer-Dewar J."/>
            <person name="Goldberg J."/>
            <person name="Griggs A."/>
            <person name="Gujja S."/>
            <person name="Hansen M."/>
            <person name="Howarth C."/>
            <person name="Imamovic A."/>
            <person name="Larimer J."/>
            <person name="Murphy C."/>
            <person name="Naylor J."/>
            <person name="Pearson M."/>
            <person name="Priest M."/>
            <person name="Roberts A."/>
            <person name="Saif S."/>
            <person name="Shea T."/>
            <person name="Sykes S."/>
            <person name="Wortman J."/>
            <person name="Nusbaum C."/>
            <person name="Birren B."/>
        </authorList>
    </citation>
    <scope>NUCLEOTIDE SEQUENCE [LARGE SCALE GENOMIC DNA]</scope>
    <source>
        <strain evidence="9 10">Ram5</strain>
    </source>
</reference>
<dbReference type="Gene3D" id="1.20.1250.20">
    <property type="entry name" value="MFS general substrate transporter like domains"/>
    <property type="match status" value="1"/>
</dbReference>
<dbReference type="Pfam" id="PF07690">
    <property type="entry name" value="MFS_1"/>
    <property type="match status" value="1"/>
</dbReference>
<comment type="subcellular location">
    <subcellularLocation>
        <location evidence="1">Membrane</location>
        <topology evidence="1">Multi-pass membrane protein</topology>
    </subcellularLocation>
</comment>
<dbReference type="HOGENOM" id="CLU_000960_27_1_1"/>
<keyword evidence="2" id="KW-0813">Transport</keyword>
<dbReference type="InterPro" id="IPR020846">
    <property type="entry name" value="MFS_dom"/>
</dbReference>
<evidence type="ECO:0000313" key="9">
    <source>
        <dbReference type="EMBL" id="KIR40607.1"/>
    </source>
</evidence>
<dbReference type="AlphaFoldDB" id="A0A0D0T4B1"/>
<keyword evidence="3 7" id="KW-0812">Transmembrane</keyword>
<dbReference type="Proteomes" id="UP000053392">
    <property type="component" value="Unassembled WGS sequence"/>
</dbReference>
<feature type="domain" description="Major facilitator superfamily (MFS) profile" evidence="8">
    <location>
        <begin position="67"/>
        <end position="534"/>
    </location>
</feature>
<feature type="compositionally biased region" description="Polar residues" evidence="6">
    <location>
        <begin position="45"/>
        <end position="54"/>
    </location>
</feature>
<feature type="transmembrane region" description="Helical" evidence="7">
    <location>
        <begin position="324"/>
        <end position="347"/>
    </location>
</feature>
<feature type="transmembrane region" description="Helical" evidence="7">
    <location>
        <begin position="127"/>
        <end position="150"/>
    </location>
</feature>
<dbReference type="GO" id="GO:0022857">
    <property type="term" value="F:transmembrane transporter activity"/>
    <property type="evidence" value="ECO:0007669"/>
    <property type="project" value="InterPro"/>
</dbReference>
<sequence length="555" mass="59563">MASADLEESSALEISSRHPSDILIGSCEKDASLAGEASTKDENPPQLQETRSEPTLSSLSTFRKTVLLLTFALANFIDVCNVSGVAIAAAQISQDIGLETSQVVWIITSYSLCFSAFLLFSGRLSDLFPAGIIFESGLLVLGILSLATSFVTSNKYAFLILRGLGGIAGSMAVPSSYHLTVHMYPDLTQQAAKLAILGLAGGLGNVFGLVLAGLCMEASYHWFFRVIAILCILSTAITIIILPPTGSLSASDGEIPSWKRMDVPGVVLIMGSLICFMLSLTQGPIDGWQSARFIVPFVLSWPLGIGFFVWEANIPPRIAILPSTVWSITNSVIASLVVLVPMGFWGTSQLLFATYWQTTFNWAPPSLIYLSQVHVAVAMLPQGLMTLAVGILSQFIPAIIAKPRYSIPIGAILPKVVVAAEVLQIKSDGGHGKNYWRFLFPAFIIGSAGSMVLMFASSVNFVQMCPPEMAGVAGAWTSVLFEIGGATTLAVQAGMQKPNPSTFMDIGAKAYYFIIGWTVILSGIYVVFYKQPKALDVEHEGTMMRIMQRKGDTGV</sequence>
<dbReference type="PROSITE" id="PS50850">
    <property type="entry name" value="MFS"/>
    <property type="match status" value="1"/>
</dbReference>
<evidence type="ECO:0000313" key="10">
    <source>
        <dbReference type="Proteomes" id="UP000053392"/>
    </source>
</evidence>
<evidence type="ECO:0000256" key="1">
    <source>
        <dbReference type="ARBA" id="ARBA00004141"/>
    </source>
</evidence>
<feature type="transmembrane region" description="Helical" evidence="7">
    <location>
        <begin position="405"/>
        <end position="423"/>
    </location>
</feature>
<feature type="transmembrane region" description="Helical" evidence="7">
    <location>
        <begin position="293"/>
        <end position="312"/>
    </location>
</feature>
<feature type="transmembrane region" description="Helical" evidence="7">
    <location>
        <begin position="263"/>
        <end position="281"/>
    </location>
</feature>
<dbReference type="InterPro" id="IPR011701">
    <property type="entry name" value="MFS"/>
</dbReference>
<keyword evidence="10" id="KW-1185">Reference proteome</keyword>
<evidence type="ECO:0000256" key="5">
    <source>
        <dbReference type="ARBA" id="ARBA00023136"/>
    </source>
</evidence>
<evidence type="ECO:0000256" key="4">
    <source>
        <dbReference type="ARBA" id="ARBA00022989"/>
    </source>
</evidence>
<keyword evidence="4 7" id="KW-1133">Transmembrane helix</keyword>
<feature type="transmembrane region" description="Helical" evidence="7">
    <location>
        <begin position="194"/>
        <end position="214"/>
    </location>
</feature>
<proteinExistence type="predicted"/>
<organism evidence="9 10">
    <name type="scientific">Cryptococcus deuterogattii Ram5</name>
    <dbReference type="NCBI Taxonomy" id="1296110"/>
    <lineage>
        <taxon>Eukaryota</taxon>
        <taxon>Fungi</taxon>
        <taxon>Dikarya</taxon>
        <taxon>Basidiomycota</taxon>
        <taxon>Agaricomycotina</taxon>
        <taxon>Tremellomycetes</taxon>
        <taxon>Tremellales</taxon>
        <taxon>Cryptococcaceae</taxon>
        <taxon>Cryptococcus</taxon>
        <taxon>Cryptococcus gattii species complex</taxon>
    </lineage>
</organism>
<gene>
    <name evidence="9" type="ORF">I313_03258</name>
</gene>
<evidence type="ECO:0000256" key="2">
    <source>
        <dbReference type="ARBA" id="ARBA00022448"/>
    </source>
</evidence>
<feature type="transmembrane region" description="Helical" evidence="7">
    <location>
        <begin position="367"/>
        <end position="393"/>
    </location>
</feature>
<feature type="transmembrane region" description="Helical" evidence="7">
    <location>
        <begin position="469"/>
        <end position="490"/>
    </location>
</feature>
<protein>
    <submittedName>
        <fullName evidence="9">Efflux protein EncT</fullName>
    </submittedName>
</protein>
<feature type="transmembrane region" description="Helical" evidence="7">
    <location>
        <begin position="510"/>
        <end position="529"/>
    </location>
</feature>
<dbReference type="SUPFAM" id="SSF103473">
    <property type="entry name" value="MFS general substrate transporter"/>
    <property type="match status" value="1"/>
</dbReference>
<evidence type="ECO:0000256" key="6">
    <source>
        <dbReference type="SAM" id="MobiDB-lite"/>
    </source>
</evidence>
<name>A0A0D0T4B1_9TREE</name>
<dbReference type="EMBL" id="KN847902">
    <property type="protein sequence ID" value="KIR40607.1"/>
    <property type="molecule type" value="Genomic_DNA"/>
</dbReference>